<reference evidence="1 2" key="1">
    <citation type="submission" date="2018-07" db="EMBL/GenBank/DDBJ databases">
        <title>A high quality draft genome assembly of the barn swallow (H. rustica rustica).</title>
        <authorList>
            <person name="Formenti G."/>
            <person name="Chiara M."/>
            <person name="Poveda L."/>
            <person name="Francoijs K.-J."/>
            <person name="Bonisoli-Alquati A."/>
            <person name="Canova L."/>
            <person name="Gianfranceschi L."/>
            <person name="Horner D.S."/>
            <person name="Saino N."/>
        </authorList>
    </citation>
    <scope>NUCLEOTIDE SEQUENCE [LARGE SCALE GENOMIC DNA]</scope>
    <source>
        <strain evidence="1">Chelidonia</strain>
        <tissue evidence="1">Blood</tissue>
    </source>
</reference>
<sequence length="164" mass="18460">MIPEGGPVSLDTGVKVGLGEPCGSSTVPRVKRCVVRLKPGKRGMAWKIRGYTGLGAGVSNKRNSPLTLSLELDFQRQENPKTEKTLWWKEGKINTAFMINCHWDKYRAASFIKKYPGYRGRRARKPKGMLVNRLDLGLSLFEWQLEAYTSQTFQAEQAEIALEA</sequence>
<proteinExistence type="predicted"/>
<dbReference type="EMBL" id="QRBI01000098">
    <property type="protein sequence ID" value="RMC17739.1"/>
    <property type="molecule type" value="Genomic_DNA"/>
</dbReference>
<evidence type="ECO:0000313" key="2">
    <source>
        <dbReference type="Proteomes" id="UP000269221"/>
    </source>
</evidence>
<accession>A0A3M0KWQ2</accession>
<dbReference type="Proteomes" id="UP000269221">
    <property type="component" value="Unassembled WGS sequence"/>
</dbReference>
<evidence type="ECO:0000313" key="1">
    <source>
        <dbReference type="EMBL" id="RMC17739.1"/>
    </source>
</evidence>
<dbReference type="AlphaFoldDB" id="A0A3M0KWQ2"/>
<organism evidence="1 2">
    <name type="scientific">Hirundo rustica rustica</name>
    <dbReference type="NCBI Taxonomy" id="333673"/>
    <lineage>
        <taxon>Eukaryota</taxon>
        <taxon>Metazoa</taxon>
        <taxon>Chordata</taxon>
        <taxon>Craniata</taxon>
        <taxon>Vertebrata</taxon>
        <taxon>Euteleostomi</taxon>
        <taxon>Archelosauria</taxon>
        <taxon>Archosauria</taxon>
        <taxon>Dinosauria</taxon>
        <taxon>Saurischia</taxon>
        <taxon>Theropoda</taxon>
        <taxon>Coelurosauria</taxon>
        <taxon>Aves</taxon>
        <taxon>Neognathae</taxon>
        <taxon>Neoaves</taxon>
        <taxon>Telluraves</taxon>
        <taxon>Australaves</taxon>
        <taxon>Passeriformes</taxon>
        <taxon>Sylvioidea</taxon>
        <taxon>Hirundinidae</taxon>
        <taxon>Hirundo</taxon>
    </lineage>
</organism>
<protein>
    <submittedName>
        <fullName evidence="1">Uncharacterized protein</fullName>
    </submittedName>
</protein>
<keyword evidence="2" id="KW-1185">Reference proteome</keyword>
<gene>
    <name evidence="1" type="ORF">DUI87_05404</name>
</gene>
<comment type="caution">
    <text evidence="1">The sequence shown here is derived from an EMBL/GenBank/DDBJ whole genome shotgun (WGS) entry which is preliminary data.</text>
</comment>
<name>A0A3M0KWQ2_HIRRU</name>